<keyword evidence="6" id="KW-1185">Reference proteome</keyword>
<keyword evidence="3" id="KW-1133">Transmembrane helix</keyword>
<sequence length="461" mass="49911">MHIIRSISESTNDIRILWISVFIRMLAFGLCNQVLTLYLASLGISEPQIGVFMTLTMIGDTLLSYVLTWNANLLGNRRIMVAGALVMFLSGLVFASGITNYTILLVAAIFGVISPSGTDTGPFRAIEEGVIARLTPLNHRPEVFAIHGLLSSVGSAIGSIVCGITVDYLKATYLWSDKKAFRTIFLAYGLVAVFKVVLLFGLSRKCEPEFAPEYGAVGNEADEEASENEEAGATSNETSELSEASPLMNDLESSTITGLTPRHQTQLFKLLFCFMLDSFGWGFMPSAWVVYYFKLVFGISATILGTLFFVTSIVSALAGIPSAYLAKSLGPIRSSLLSQIPCGLFSIAIPFCGTHFFTASVFLTLQQLTTGMDVVPRQILTTSLFPHRDVVKALGLIMVGKTAARTIGPIFTGKLASIGLLWVNFLISGGCLIVSNLVLWGSFLSLDEEVLLHQKTNTNFG</sequence>
<feature type="domain" description="Major facilitator superfamily (MFS) profile" evidence="4">
    <location>
        <begin position="13"/>
        <end position="447"/>
    </location>
</feature>
<evidence type="ECO:0000259" key="4">
    <source>
        <dbReference type="PROSITE" id="PS50850"/>
    </source>
</evidence>
<dbReference type="InterPro" id="IPR036259">
    <property type="entry name" value="MFS_trans_sf"/>
</dbReference>
<feature type="compositionally biased region" description="Acidic residues" evidence="2">
    <location>
        <begin position="220"/>
        <end position="230"/>
    </location>
</feature>
<dbReference type="HOGENOM" id="CLU_025894_2_0_1"/>
<feature type="region of interest" description="Disordered" evidence="2">
    <location>
        <begin position="219"/>
        <end position="246"/>
    </location>
</feature>
<evidence type="ECO:0000313" key="5">
    <source>
        <dbReference type="EMBL" id="CDK29533.1"/>
    </source>
</evidence>
<evidence type="ECO:0000256" key="2">
    <source>
        <dbReference type="SAM" id="MobiDB-lite"/>
    </source>
</evidence>
<evidence type="ECO:0000256" key="3">
    <source>
        <dbReference type="SAM" id="Phobius"/>
    </source>
</evidence>
<name>W6MT44_9ASCO</name>
<organism evidence="5 6">
    <name type="scientific">Kuraishia capsulata CBS 1993</name>
    <dbReference type="NCBI Taxonomy" id="1382522"/>
    <lineage>
        <taxon>Eukaryota</taxon>
        <taxon>Fungi</taxon>
        <taxon>Dikarya</taxon>
        <taxon>Ascomycota</taxon>
        <taxon>Saccharomycotina</taxon>
        <taxon>Pichiomycetes</taxon>
        <taxon>Pichiales</taxon>
        <taxon>Pichiaceae</taxon>
        <taxon>Kuraishia</taxon>
    </lineage>
</organism>
<comment type="subcellular location">
    <subcellularLocation>
        <location evidence="1">Membrane</location>
        <topology evidence="1">Multi-pass membrane protein</topology>
    </subcellularLocation>
</comment>
<dbReference type="GO" id="GO:0022857">
    <property type="term" value="F:transmembrane transporter activity"/>
    <property type="evidence" value="ECO:0007669"/>
    <property type="project" value="InterPro"/>
</dbReference>
<feature type="transmembrane region" description="Helical" evidence="3">
    <location>
        <begin position="80"/>
        <end position="113"/>
    </location>
</feature>
<dbReference type="PROSITE" id="PS50850">
    <property type="entry name" value="MFS"/>
    <property type="match status" value="1"/>
</dbReference>
<feature type="transmembrane region" description="Helical" evidence="3">
    <location>
        <begin position="267"/>
        <end position="291"/>
    </location>
</feature>
<gene>
    <name evidence="5" type="ORF">KUCA_T00005525001</name>
</gene>
<dbReference type="PANTHER" id="PTHR23520:SF2">
    <property type="entry name" value="ABR173CP"/>
    <property type="match status" value="1"/>
</dbReference>
<dbReference type="GO" id="GO:0000329">
    <property type="term" value="C:fungal-type vacuole membrane"/>
    <property type="evidence" value="ECO:0007669"/>
    <property type="project" value="TreeGrafter"/>
</dbReference>
<dbReference type="RefSeq" id="XP_022461518.1">
    <property type="nucleotide sequence ID" value="XM_022602907.1"/>
</dbReference>
<proteinExistence type="predicted"/>
<dbReference type="PANTHER" id="PTHR23520">
    <property type="entry name" value="TRANSPORTER, PUTATIVE (AFU_ORTHOLOGUE AFUA_3G04000)-RELATED"/>
    <property type="match status" value="1"/>
</dbReference>
<keyword evidence="3" id="KW-0812">Transmembrane</keyword>
<feature type="transmembrane region" description="Helical" evidence="3">
    <location>
        <begin position="303"/>
        <end position="324"/>
    </location>
</feature>
<dbReference type="InterPro" id="IPR020846">
    <property type="entry name" value="MFS_dom"/>
</dbReference>
<reference evidence="5" key="1">
    <citation type="submission" date="2013-12" db="EMBL/GenBank/DDBJ databases">
        <authorList>
            <person name="Genoscope - CEA"/>
        </authorList>
    </citation>
    <scope>NUCLEOTIDE SEQUENCE</scope>
    <source>
        <strain evidence="5">CBS 1993</strain>
    </source>
</reference>
<reference evidence="5" key="2">
    <citation type="submission" date="2014-02" db="EMBL/GenBank/DDBJ databases">
        <title>Complete DNA sequence of /Kuraishia capsulata/ illustrates novel genomic features among budding yeasts (/Saccharomycotina/).</title>
        <authorList>
            <person name="Morales L."/>
            <person name="Noel B."/>
            <person name="Porcel B."/>
            <person name="Marcet-Houben M."/>
            <person name="Hullo M-F."/>
            <person name="Sacerdot C."/>
            <person name="Tekaia F."/>
            <person name="Leh-Louis V."/>
            <person name="Despons L."/>
            <person name="Khanna V."/>
            <person name="Aury J-M."/>
            <person name="Barbe V."/>
            <person name="Couloux A."/>
            <person name="Labadie K."/>
            <person name="Pelletier E."/>
            <person name="Souciet J-L."/>
            <person name="Boekhout T."/>
            <person name="Gabaldon T."/>
            <person name="Wincker P."/>
            <person name="Dujon B."/>
        </authorList>
    </citation>
    <scope>NUCLEOTIDE SEQUENCE</scope>
    <source>
        <strain evidence="5">CBS 1993</strain>
    </source>
</reference>
<accession>W6MT44</accession>
<feature type="transmembrane region" description="Helical" evidence="3">
    <location>
        <begin position="21"/>
        <end position="43"/>
    </location>
</feature>
<feature type="transmembrane region" description="Helical" evidence="3">
    <location>
        <begin position="49"/>
        <end position="68"/>
    </location>
</feature>
<feature type="transmembrane region" description="Helical" evidence="3">
    <location>
        <begin position="344"/>
        <end position="365"/>
    </location>
</feature>
<evidence type="ECO:0000256" key="1">
    <source>
        <dbReference type="ARBA" id="ARBA00004141"/>
    </source>
</evidence>
<protein>
    <recommendedName>
        <fullName evidence="4">Major facilitator superfamily (MFS) profile domain-containing protein</fullName>
    </recommendedName>
</protein>
<keyword evidence="3" id="KW-0472">Membrane</keyword>
<dbReference type="Gene3D" id="1.20.1250.20">
    <property type="entry name" value="MFS general substrate transporter like domains"/>
    <property type="match status" value="2"/>
</dbReference>
<dbReference type="AlphaFoldDB" id="W6MT44"/>
<dbReference type="Proteomes" id="UP000019384">
    <property type="component" value="Unassembled WGS sequence"/>
</dbReference>
<dbReference type="STRING" id="1382522.W6MT44"/>
<dbReference type="EMBL" id="HG793131">
    <property type="protein sequence ID" value="CDK29533.1"/>
    <property type="molecule type" value="Genomic_DNA"/>
</dbReference>
<feature type="transmembrane region" description="Helical" evidence="3">
    <location>
        <begin position="181"/>
        <end position="202"/>
    </location>
</feature>
<dbReference type="Pfam" id="PF07690">
    <property type="entry name" value="MFS_1"/>
    <property type="match status" value="2"/>
</dbReference>
<feature type="transmembrane region" description="Helical" evidence="3">
    <location>
        <begin position="420"/>
        <end position="443"/>
    </location>
</feature>
<evidence type="ECO:0000313" key="6">
    <source>
        <dbReference type="Proteomes" id="UP000019384"/>
    </source>
</evidence>
<dbReference type="SUPFAM" id="SSF103473">
    <property type="entry name" value="MFS general substrate transporter"/>
    <property type="match status" value="1"/>
</dbReference>
<dbReference type="OrthoDB" id="10027823at2759"/>
<dbReference type="InterPro" id="IPR011701">
    <property type="entry name" value="MFS"/>
</dbReference>
<dbReference type="GeneID" id="34522906"/>